<feature type="region of interest" description="Disordered" evidence="1">
    <location>
        <begin position="1"/>
        <end position="33"/>
    </location>
</feature>
<organism evidence="2 3">
    <name type="scientific">Streptomyces afghaniensis 772</name>
    <dbReference type="NCBI Taxonomy" id="1283301"/>
    <lineage>
        <taxon>Bacteria</taxon>
        <taxon>Bacillati</taxon>
        <taxon>Actinomycetota</taxon>
        <taxon>Actinomycetes</taxon>
        <taxon>Kitasatosporales</taxon>
        <taxon>Streptomycetaceae</taxon>
        <taxon>Streptomyces</taxon>
    </lineage>
</organism>
<dbReference type="HOGENOM" id="CLU_3383973_0_0_11"/>
<evidence type="ECO:0000256" key="1">
    <source>
        <dbReference type="SAM" id="MobiDB-lite"/>
    </source>
</evidence>
<evidence type="ECO:0000313" key="2">
    <source>
        <dbReference type="EMBL" id="EPJ35519.1"/>
    </source>
</evidence>
<accession>S4NBM7</accession>
<dbReference type="EMBL" id="AOPY01001629">
    <property type="protein sequence ID" value="EPJ35519.1"/>
    <property type="molecule type" value="Genomic_DNA"/>
</dbReference>
<protein>
    <submittedName>
        <fullName evidence="2">Uncharacterized protein</fullName>
    </submittedName>
</protein>
<sequence length="33" mass="3403">MRVRASGGRESWGPARGRQGRGGCPPSSAGTYP</sequence>
<comment type="caution">
    <text evidence="2">The sequence shown here is derived from an EMBL/GenBank/DDBJ whole genome shotgun (WGS) entry which is preliminary data.</text>
</comment>
<dbReference type="AlphaFoldDB" id="S4NBM7"/>
<reference evidence="2 3" key="1">
    <citation type="submission" date="2013-02" db="EMBL/GenBank/DDBJ databases">
        <title>Draft Genome Sequence of Streptomyces afghaniensis, Which Produces Compounds of the Julimycin B-Complex.</title>
        <authorList>
            <person name="Gruening B.A."/>
            <person name="Praeg A."/>
            <person name="Erxleben A."/>
            <person name="Guenther S."/>
            <person name="Fiedler H.-P."/>
            <person name="Goodfellow M."/>
            <person name="Mueller M."/>
        </authorList>
    </citation>
    <scope>NUCLEOTIDE SEQUENCE [LARGE SCALE GENOMIC DNA]</scope>
    <source>
        <strain evidence="2 3">772</strain>
    </source>
</reference>
<gene>
    <name evidence="2" type="ORF">STAFG_7438</name>
</gene>
<proteinExistence type="predicted"/>
<evidence type="ECO:0000313" key="3">
    <source>
        <dbReference type="Proteomes" id="UP000015001"/>
    </source>
</evidence>
<name>S4NBM7_9ACTN</name>
<keyword evidence="3" id="KW-1185">Reference proteome</keyword>
<dbReference type="Proteomes" id="UP000015001">
    <property type="component" value="Unassembled WGS sequence"/>
</dbReference>